<accession>A0A956LZP1</accession>
<evidence type="ECO:0000313" key="5">
    <source>
        <dbReference type="Proteomes" id="UP000697710"/>
    </source>
</evidence>
<reference evidence="4" key="1">
    <citation type="submission" date="2020-04" db="EMBL/GenBank/DDBJ databases">
        <authorList>
            <person name="Zhang T."/>
        </authorList>
    </citation>
    <scope>NUCLEOTIDE SEQUENCE</scope>
    <source>
        <strain evidence="4">HKST-UBA01</strain>
    </source>
</reference>
<dbReference type="SUPFAM" id="SSF103025">
    <property type="entry name" value="Folate-binding domain"/>
    <property type="match status" value="1"/>
</dbReference>
<dbReference type="Pfam" id="PF01571">
    <property type="entry name" value="GCV_T"/>
    <property type="match status" value="1"/>
</dbReference>
<dbReference type="NCBIfam" id="TIGR03317">
    <property type="entry name" value="ygfZ_signature"/>
    <property type="match status" value="1"/>
</dbReference>
<dbReference type="Gene3D" id="3.30.1360.120">
    <property type="entry name" value="Probable tRNA modification gtpase trme, domain 1"/>
    <property type="match status" value="1"/>
</dbReference>
<keyword evidence="1" id="KW-0809">Transit peptide</keyword>
<gene>
    <name evidence="4" type="ORF">KC729_12850</name>
</gene>
<dbReference type="GO" id="GO:0016226">
    <property type="term" value="P:iron-sulfur cluster assembly"/>
    <property type="evidence" value="ECO:0007669"/>
    <property type="project" value="TreeGrafter"/>
</dbReference>
<protein>
    <recommendedName>
        <fullName evidence="3">GCVT N-terminal domain-containing protein</fullName>
    </recommendedName>
</protein>
<evidence type="ECO:0000256" key="1">
    <source>
        <dbReference type="ARBA" id="ARBA00022946"/>
    </source>
</evidence>
<proteinExistence type="predicted"/>
<dbReference type="InterPro" id="IPR045179">
    <property type="entry name" value="YgfZ/GcvT"/>
</dbReference>
<evidence type="ECO:0000313" key="4">
    <source>
        <dbReference type="EMBL" id="MCA9728569.1"/>
    </source>
</evidence>
<evidence type="ECO:0000256" key="2">
    <source>
        <dbReference type="SAM" id="MobiDB-lite"/>
    </source>
</evidence>
<feature type="compositionally biased region" description="Pro residues" evidence="2">
    <location>
        <begin position="316"/>
        <end position="325"/>
    </location>
</feature>
<name>A0A956LZP1_UNCEI</name>
<dbReference type="InterPro" id="IPR017703">
    <property type="entry name" value="YgfZ/GCV_T_CS"/>
</dbReference>
<dbReference type="EMBL" id="JAGQHR010000419">
    <property type="protein sequence ID" value="MCA9728569.1"/>
    <property type="molecule type" value="Genomic_DNA"/>
</dbReference>
<dbReference type="PANTHER" id="PTHR22602:SF0">
    <property type="entry name" value="TRANSFERASE CAF17, MITOCHONDRIAL-RELATED"/>
    <property type="match status" value="1"/>
</dbReference>
<dbReference type="Proteomes" id="UP000697710">
    <property type="component" value="Unassembled WGS sequence"/>
</dbReference>
<organism evidence="4 5">
    <name type="scientific">Eiseniibacteriota bacterium</name>
    <dbReference type="NCBI Taxonomy" id="2212470"/>
    <lineage>
        <taxon>Bacteria</taxon>
        <taxon>Candidatus Eiseniibacteriota</taxon>
    </lineage>
</organism>
<dbReference type="InterPro" id="IPR027266">
    <property type="entry name" value="TrmE/GcvT-like"/>
</dbReference>
<evidence type="ECO:0000259" key="3">
    <source>
        <dbReference type="Pfam" id="PF01571"/>
    </source>
</evidence>
<comment type="caution">
    <text evidence="4">The sequence shown here is derived from an EMBL/GenBank/DDBJ whole genome shotgun (WGS) entry which is preliminary data.</text>
</comment>
<feature type="region of interest" description="Disordered" evidence="2">
    <location>
        <begin position="302"/>
        <end position="325"/>
    </location>
</feature>
<dbReference type="PANTHER" id="PTHR22602">
    <property type="entry name" value="TRANSFERASE CAF17, MITOCHONDRIAL-RELATED"/>
    <property type="match status" value="1"/>
</dbReference>
<dbReference type="AlphaFoldDB" id="A0A956LZP1"/>
<dbReference type="PIRSF" id="PIRSF006487">
    <property type="entry name" value="GcvT"/>
    <property type="match status" value="1"/>
</dbReference>
<dbReference type="InterPro" id="IPR006222">
    <property type="entry name" value="GCVT_N"/>
</dbReference>
<sequence length="325" mass="35741">MLGSTVPLRFAPTETFDPGGAAWIEAPWERAITVTGKDAARFLHNLLTQDVLGMAVGSTRPAVLADRKGHLVAELWIWREEESRLRLRTAAPTIDAVLDVFARHRVMERVEWSVRPDPSFAVLVCGREAGFALGIDPGLGGGALADCGPDGLWFRVRELTPEDVVIVADADRADTVRAHLHAVVPIGWETFDRARIEAGRAWMGIDADGDRLVPEPGWDDRISYTKGCYLGQETLARLHYQGRLNWSLERISWMGETVDPGTDLRDPGGDRVGWVTSARASGDRVVALGYLHRRAREESLPVSLPDGRVVSRRTDSPPPADSLDS</sequence>
<reference evidence="4" key="2">
    <citation type="journal article" date="2021" name="Microbiome">
        <title>Successional dynamics and alternative stable states in a saline activated sludge microbial community over 9 years.</title>
        <authorList>
            <person name="Wang Y."/>
            <person name="Ye J."/>
            <person name="Ju F."/>
            <person name="Liu L."/>
            <person name="Boyd J.A."/>
            <person name="Deng Y."/>
            <person name="Parks D.H."/>
            <person name="Jiang X."/>
            <person name="Yin X."/>
            <person name="Woodcroft B.J."/>
            <person name="Tyson G.W."/>
            <person name="Hugenholtz P."/>
            <person name="Polz M.F."/>
            <person name="Zhang T."/>
        </authorList>
    </citation>
    <scope>NUCLEOTIDE SEQUENCE</scope>
    <source>
        <strain evidence="4">HKST-UBA01</strain>
    </source>
</reference>
<feature type="domain" description="GCVT N-terminal" evidence="3">
    <location>
        <begin position="30"/>
        <end position="111"/>
    </location>
</feature>